<proteinExistence type="predicted"/>
<gene>
    <name evidence="2" type="ORF">GCM10010361_62680</name>
</gene>
<feature type="transmembrane region" description="Helical" evidence="1">
    <location>
        <begin position="9"/>
        <end position="26"/>
    </location>
</feature>
<name>A0ABN1B4F2_9ACTN</name>
<feature type="transmembrane region" description="Helical" evidence="1">
    <location>
        <begin position="38"/>
        <end position="60"/>
    </location>
</feature>
<keyword evidence="1" id="KW-0812">Transmembrane</keyword>
<keyword evidence="3" id="KW-1185">Reference proteome</keyword>
<sequence>MPRHEFQPARLVTGLTALGIGGGYLLDSAGRVDVPGAWPLIALPAGLFLSGGVSALYGLARRRRRGTELPPPEHGAG</sequence>
<protein>
    <recommendedName>
        <fullName evidence="4">DUF3180 domain-containing protein</fullName>
    </recommendedName>
</protein>
<dbReference type="EMBL" id="BAAABY010000045">
    <property type="protein sequence ID" value="GAA0488958.1"/>
    <property type="molecule type" value="Genomic_DNA"/>
</dbReference>
<organism evidence="2 3">
    <name type="scientific">Streptomyces olivaceiscleroticus</name>
    <dbReference type="NCBI Taxonomy" id="68245"/>
    <lineage>
        <taxon>Bacteria</taxon>
        <taxon>Bacillati</taxon>
        <taxon>Actinomycetota</taxon>
        <taxon>Actinomycetes</taxon>
        <taxon>Kitasatosporales</taxon>
        <taxon>Streptomycetaceae</taxon>
        <taxon>Streptomyces</taxon>
    </lineage>
</organism>
<evidence type="ECO:0008006" key="4">
    <source>
        <dbReference type="Google" id="ProtNLM"/>
    </source>
</evidence>
<keyword evidence="1" id="KW-1133">Transmembrane helix</keyword>
<dbReference type="RefSeq" id="WP_052863706.1">
    <property type="nucleotide sequence ID" value="NZ_BAAABY010000045.1"/>
</dbReference>
<evidence type="ECO:0000313" key="2">
    <source>
        <dbReference type="EMBL" id="GAA0488958.1"/>
    </source>
</evidence>
<accession>A0ABN1B4F2</accession>
<evidence type="ECO:0000313" key="3">
    <source>
        <dbReference type="Proteomes" id="UP001500909"/>
    </source>
</evidence>
<comment type="caution">
    <text evidence="2">The sequence shown here is derived from an EMBL/GenBank/DDBJ whole genome shotgun (WGS) entry which is preliminary data.</text>
</comment>
<dbReference type="Proteomes" id="UP001500909">
    <property type="component" value="Unassembled WGS sequence"/>
</dbReference>
<evidence type="ECO:0000256" key="1">
    <source>
        <dbReference type="SAM" id="Phobius"/>
    </source>
</evidence>
<reference evidence="2 3" key="1">
    <citation type="journal article" date="2019" name="Int. J. Syst. Evol. Microbiol.">
        <title>The Global Catalogue of Microorganisms (GCM) 10K type strain sequencing project: providing services to taxonomists for standard genome sequencing and annotation.</title>
        <authorList>
            <consortium name="The Broad Institute Genomics Platform"/>
            <consortium name="The Broad Institute Genome Sequencing Center for Infectious Disease"/>
            <person name="Wu L."/>
            <person name="Ma J."/>
        </authorList>
    </citation>
    <scope>NUCLEOTIDE SEQUENCE [LARGE SCALE GENOMIC DNA]</scope>
    <source>
        <strain evidence="2 3">JCM 4805</strain>
    </source>
</reference>
<keyword evidence="1" id="KW-0472">Membrane</keyword>